<accession>A0A2H3NXI0</accession>
<keyword evidence="3" id="KW-1185">Reference proteome</keyword>
<dbReference type="InterPro" id="IPR037997">
    <property type="entry name" value="Dgk1-like"/>
</dbReference>
<keyword evidence="1" id="KW-0812">Transmembrane</keyword>
<evidence type="ECO:0000256" key="1">
    <source>
        <dbReference type="SAM" id="Phobius"/>
    </source>
</evidence>
<comment type="caution">
    <text evidence="2">The sequence shown here is derived from an EMBL/GenBank/DDBJ whole genome shotgun (WGS) entry which is preliminary data.</text>
</comment>
<dbReference type="OrthoDB" id="1495427at2"/>
<dbReference type="Proteomes" id="UP000221024">
    <property type="component" value="Unassembled WGS sequence"/>
</dbReference>
<dbReference type="RefSeq" id="WP_098063205.1">
    <property type="nucleotide sequence ID" value="NZ_PDEP01000016.1"/>
</dbReference>
<name>A0A2H3NXI0_9BACT</name>
<keyword evidence="1" id="KW-0472">Membrane</keyword>
<keyword evidence="2" id="KW-0808">Transferase</keyword>
<feature type="transmembrane region" description="Helical" evidence="1">
    <location>
        <begin position="110"/>
        <end position="127"/>
    </location>
</feature>
<dbReference type="GO" id="GO:0016779">
    <property type="term" value="F:nucleotidyltransferase activity"/>
    <property type="evidence" value="ECO:0007669"/>
    <property type="project" value="UniProtKB-KW"/>
</dbReference>
<keyword evidence="2" id="KW-0548">Nucleotidyltransferase</keyword>
<feature type="transmembrane region" description="Helical" evidence="1">
    <location>
        <begin position="148"/>
        <end position="176"/>
    </location>
</feature>
<dbReference type="PANTHER" id="PTHR31303">
    <property type="entry name" value="CTP-DEPENDENT DIACYLGLYCEROL KINASE 1"/>
    <property type="match status" value="1"/>
</dbReference>
<protein>
    <submittedName>
        <fullName evidence="2">Phosphatidate cytidylyltransferase</fullName>
    </submittedName>
</protein>
<evidence type="ECO:0000313" key="2">
    <source>
        <dbReference type="EMBL" id="PEN05063.1"/>
    </source>
</evidence>
<dbReference type="AlphaFoldDB" id="A0A2H3NXI0"/>
<dbReference type="PANTHER" id="PTHR31303:SF1">
    <property type="entry name" value="CTP-DEPENDENT DIACYLGLYCEROL KINASE 1"/>
    <property type="match status" value="1"/>
</dbReference>
<organism evidence="2 3">
    <name type="scientific">Longimonas halophila</name>
    <dbReference type="NCBI Taxonomy" id="1469170"/>
    <lineage>
        <taxon>Bacteria</taxon>
        <taxon>Pseudomonadati</taxon>
        <taxon>Rhodothermota</taxon>
        <taxon>Rhodothermia</taxon>
        <taxon>Rhodothermales</taxon>
        <taxon>Salisaetaceae</taxon>
        <taxon>Longimonas</taxon>
    </lineage>
</organism>
<proteinExistence type="predicted"/>
<feature type="transmembrane region" description="Helical" evidence="1">
    <location>
        <begin position="20"/>
        <end position="47"/>
    </location>
</feature>
<sequence>MAADAAFSFRAELGRKALHVLALGIPLSMAWIGAPLAVWIVTAAALIGVTGDVLRAVWPRFRALIRTIFGGLMRPSEWSDAAGRITLNGATCVLVACALAGWLFPLAVAVPALCAALLADAAAAIVGRRLGRHPWGNHGRTAEGSAAFVIMAAVVLVGAGLPLVAVGGAALMGAVLEALPLSLNDNIAVPLGMGTVLAVLG</sequence>
<reference evidence="2 3" key="1">
    <citation type="submission" date="2017-10" db="EMBL/GenBank/DDBJ databases">
        <title>Draft genome of Longimonas halophila.</title>
        <authorList>
            <person name="Goh K.M."/>
            <person name="Shamsir M.S."/>
            <person name="Lim S.W."/>
        </authorList>
    </citation>
    <scope>NUCLEOTIDE SEQUENCE [LARGE SCALE GENOMIC DNA]</scope>
    <source>
        <strain evidence="2 3">KCTC 42399</strain>
    </source>
</reference>
<keyword evidence="1" id="KW-1133">Transmembrane helix</keyword>
<dbReference type="EMBL" id="PDEP01000016">
    <property type="protein sequence ID" value="PEN05063.1"/>
    <property type="molecule type" value="Genomic_DNA"/>
</dbReference>
<evidence type="ECO:0000313" key="3">
    <source>
        <dbReference type="Proteomes" id="UP000221024"/>
    </source>
</evidence>
<gene>
    <name evidence="2" type="ORF">CRI93_13660</name>
</gene>
<dbReference type="GO" id="GO:0004143">
    <property type="term" value="F:ATP-dependent diacylglycerol kinase activity"/>
    <property type="evidence" value="ECO:0007669"/>
    <property type="project" value="InterPro"/>
</dbReference>